<comment type="caution">
    <text evidence="2">The sequence shown here is derived from an EMBL/GenBank/DDBJ whole genome shotgun (WGS) entry which is preliminary data.</text>
</comment>
<dbReference type="AlphaFoldDB" id="A0A2V4V1I6"/>
<keyword evidence="1" id="KW-0812">Transmembrane</keyword>
<keyword evidence="3" id="KW-1185">Reference proteome</keyword>
<accession>A0A2V4V1I6</accession>
<dbReference type="InterPro" id="IPR021529">
    <property type="entry name" value="DUF2798"/>
</dbReference>
<keyword evidence="1" id="KW-0472">Membrane</keyword>
<reference evidence="2 3" key="1">
    <citation type="submission" date="2018-06" db="EMBL/GenBank/DDBJ databases">
        <title>Genomic Encyclopedia of Type Strains, Phase III (KMG-III): the genomes of soil and plant-associated and newly described type strains.</title>
        <authorList>
            <person name="Whitman W."/>
        </authorList>
    </citation>
    <scope>NUCLEOTIDE SEQUENCE [LARGE SCALE GENOMIC DNA]</scope>
    <source>
        <strain evidence="2 3">CECT 5889</strain>
    </source>
</reference>
<gene>
    <name evidence="2" type="ORF">DFP82_106125</name>
</gene>
<dbReference type="EMBL" id="QJSU01000006">
    <property type="protein sequence ID" value="PYE38720.1"/>
    <property type="molecule type" value="Genomic_DNA"/>
</dbReference>
<protein>
    <submittedName>
        <fullName evidence="2">Uncharacterized protein DUF2798</fullName>
    </submittedName>
</protein>
<dbReference type="Proteomes" id="UP000247746">
    <property type="component" value="Unassembled WGS sequence"/>
</dbReference>
<proteinExistence type="predicted"/>
<evidence type="ECO:0000313" key="2">
    <source>
        <dbReference type="EMBL" id="PYE38720.1"/>
    </source>
</evidence>
<name>A0A2V4V1I6_9GAMM</name>
<organism evidence="2 3">
    <name type="scientific">Psychrobacter fozii</name>
    <dbReference type="NCBI Taxonomy" id="198480"/>
    <lineage>
        <taxon>Bacteria</taxon>
        <taxon>Pseudomonadati</taxon>
        <taxon>Pseudomonadota</taxon>
        <taxon>Gammaproteobacteria</taxon>
        <taxon>Moraxellales</taxon>
        <taxon>Moraxellaceae</taxon>
        <taxon>Psychrobacter</taxon>
    </lineage>
</organism>
<feature type="transmembrane region" description="Helical" evidence="1">
    <location>
        <begin position="7"/>
        <end position="31"/>
    </location>
</feature>
<keyword evidence="1" id="KW-1133">Transmembrane helix</keyword>
<evidence type="ECO:0000256" key="1">
    <source>
        <dbReference type="SAM" id="Phobius"/>
    </source>
</evidence>
<sequence>MIINPKYAGLLMGLIISLGMSFVMSFVMVSMNVGFTANFLNKWMHASAVFVPIARKYVFKLLAL</sequence>
<evidence type="ECO:0000313" key="3">
    <source>
        <dbReference type="Proteomes" id="UP000247746"/>
    </source>
</evidence>
<dbReference type="Pfam" id="PF11391">
    <property type="entry name" value="DUF2798"/>
    <property type="match status" value="1"/>
</dbReference>